<evidence type="ECO:0000313" key="7">
    <source>
        <dbReference type="Proteomes" id="UP001359308"/>
    </source>
</evidence>
<dbReference type="Pfam" id="PF13249">
    <property type="entry name" value="SQHop_cyclase_N"/>
    <property type="match status" value="1"/>
</dbReference>
<proteinExistence type="inferred from homology"/>
<dbReference type="SFLD" id="SFLDG01016">
    <property type="entry name" value="Prenyltransferase_Like_2"/>
    <property type="match status" value="1"/>
</dbReference>
<keyword evidence="7" id="KW-1185">Reference proteome</keyword>
<dbReference type="InterPro" id="IPR032697">
    <property type="entry name" value="SQ_cyclase_N"/>
</dbReference>
<dbReference type="EMBL" id="CP104311">
    <property type="protein sequence ID" value="WWF02750.1"/>
    <property type="molecule type" value="Genomic_DNA"/>
</dbReference>
<organism evidence="6 7">
    <name type="scientific">Methylococcus capsulatus</name>
    <dbReference type="NCBI Taxonomy" id="414"/>
    <lineage>
        <taxon>Bacteria</taxon>
        <taxon>Pseudomonadati</taxon>
        <taxon>Pseudomonadota</taxon>
        <taxon>Gammaproteobacteria</taxon>
        <taxon>Methylococcales</taxon>
        <taxon>Methylococcaceae</taxon>
        <taxon>Methylococcus</taxon>
    </lineage>
</organism>
<dbReference type="Proteomes" id="UP001359308">
    <property type="component" value="Chromosome"/>
</dbReference>
<gene>
    <name evidence="6" type="ORF">N4J17_03800</name>
</gene>
<reference evidence="6 7" key="1">
    <citation type="submission" date="2022-09" db="EMBL/GenBank/DDBJ databases">
        <authorList>
            <person name="Giprobiosintez L."/>
        </authorList>
    </citation>
    <scope>NUCLEOTIDE SEQUENCE [LARGE SCALE GENOMIC DNA]</scope>
    <source>
        <strain evidence="7">VKPM-B-12549 (GBS-15)</strain>
    </source>
</reference>
<sequence length="703" mass="78903">MNAQYEESIEKVSGGAAQRADAAIKHLLSLQRPAGDWEGEMVWCTMILAQAVIVRTVVGRPYSDRERTAIIKHFEVSQLADGAWGMHPESPGYVFFTALAYVALRLLGLGPDTPLLVRARAWLHAQPDGVKAVPTWGKFWLMLLGLYGREGVNAVPPELFLLPRWLPFHPSRFYCHTRLIYLGIAYLSGVRFGAPLPEPLRDALRSELYVEPYESVDFGAFRHTVARTDLYVPISRVLRLVYDLLARYERRPWKALRQRALALCFEQILREQRSTRYQGISPVSGLLNCMAIFAHDPRHPDLAPSLEGVEAWRWEDEAEGLRYVGARSNSWDTAFAVQALAELPELDEEAKRALNRAHAFLDQAQMTAELADYRKAWRDPALGGWCFSDGQHRWPVSDCAAEAMSALFALYEHGDVRIAAPLSADRLRLGMEFILSRQNADGGFGTYERRRGGRLLELVNPSEMFGQCMTELSYIECTASSLGALAHYLRHYPDLPGGTIATAIKKAERFLRSRQLEDGSFPGFWGINYTYAVFHVVKGLRMAGVGPADPVLQSAAAWLLAKQRSDGGWGEHYSSCLQGRYVESRYSQTVMTAWALLALMEVYPAVHEAVERGIAWLSSQQRDDGGWPRQGVNGVFFGAAMLDYRLYPVYFPAWALARYARLTRGAPQETRAEAWPNAGLNNIGPAVPEPKDIMTRVIADEFD</sequence>
<dbReference type="RefSeq" id="WP_232470731.1">
    <property type="nucleotide sequence ID" value="NZ_CP104311.1"/>
</dbReference>
<dbReference type="PANTHER" id="PTHR11764">
    <property type="entry name" value="TERPENE CYCLASE/MUTASE FAMILY MEMBER"/>
    <property type="match status" value="1"/>
</dbReference>
<evidence type="ECO:0000259" key="4">
    <source>
        <dbReference type="Pfam" id="PF13243"/>
    </source>
</evidence>
<evidence type="ECO:0000256" key="1">
    <source>
        <dbReference type="ARBA" id="ARBA00004999"/>
    </source>
</evidence>
<dbReference type="InterPro" id="IPR018333">
    <property type="entry name" value="Squalene_cyclase"/>
</dbReference>
<dbReference type="InterPro" id="IPR017826">
    <property type="entry name" value="2-3-oxidosqualene_cyclase"/>
</dbReference>
<accession>A0ABZ2F850</accession>
<dbReference type="NCBIfam" id="TIGR01787">
    <property type="entry name" value="squalene_cyclas"/>
    <property type="match status" value="1"/>
</dbReference>
<evidence type="ECO:0000259" key="5">
    <source>
        <dbReference type="Pfam" id="PF13249"/>
    </source>
</evidence>
<dbReference type="InterPro" id="IPR032696">
    <property type="entry name" value="SQ_cyclase_C"/>
</dbReference>
<comment type="pathway">
    <text evidence="1">Secondary metabolite biosynthesis; hopanoid biosynthesis.</text>
</comment>
<evidence type="ECO:0000256" key="3">
    <source>
        <dbReference type="ARBA" id="ARBA00022737"/>
    </source>
</evidence>
<dbReference type="NCBIfam" id="TIGR03463">
    <property type="entry name" value="osq_cycl"/>
    <property type="match status" value="1"/>
</dbReference>
<feature type="domain" description="Squalene cyclase C-terminal" evidence="4">
    <location>
        <begin position="328"/>
        <end position="660"/>
    </location>
</feature>
<evidence type="ECO:0000256" key="2">
    <source>
        <dbReference type="ARBA" id="ARBA00009755"/>
    </source>
</evidence>
<dbReference type="Pfam" id="PF13243">
    <property type="entry name" value="SQHop_cyclase_C"/>
    <property type="match status" value="1"/>
</dbReference>
<dbReference type="Gene3D" id="1.50.10.20">
    <property type="match status" value="2"/>
</dbReference>
<keyword evidence="3" id="KW-0677">Repeat</keyword>
<dbReference type="SUPFAM" id="SSF48239">
    <property type="entry name" value="Terpenoid cyclases/Protein prenyltransferases"/>
    <property type="match status" value="2"/>
</dbReference>
<dbReference type="InterPro" id="IPR008930">
    <property type="entry name" value="Terpenoid_cyclase/PrenylTrfase"/>
</dbReference>
<comment type="similarity">
    <text evidence="2">Belongs to the terpene cyclase/mutase family.</text>
</comment>
<name>A0ABZ2F850_METCP</name>
<evidence type="ECO:0000313" key="6">
    <source>
        <dbReference type="EMBL" id="WWF02750.1"/>
    </source>
</evidence>
<dbReference type="PANTHER" id="PTHR11764:SF20">
    <property type="entry name" value="LANOSTEROL SYNTHASE"/>
    <property type="match status" value="1"/>
</dbReference>
<feature type="domain" description="Squalene cyclase N-terminal" evidence="5">
    <location>
        <begin position="22"/>
        <end position="317"/>
    </location>
</feature>
<protein>
    <submittedName>
        <fullName evidence="6">2,3-oxidosqualene cyclase</fullName>
    </submittedName>
</protein>